<dbReference type="EMBL" id="NQWH01000016">
    <property type="protein sequence ID" value="PHP27323.1"/>
    <property type="molecule type" value="Genomic_DNA"/>
</dbReference>
<proteinExistence type="predicted"/>
<gene>
    <name evidence="1" type="ORF">CJ301_11400</name>
</gene>
<dbReference type="OrthoDB" id="7866630at2"/>
<evidence type="ECO:0000313" key="2">
    <source>
        <dbReference type="Proteomes" id="UP000221860"/>
    </source>
</evidence>
<organism evidence="1 2">
    <name type="scientific">Limimaricola cinnabarinus</name>
    <dbReference type="NCBI Taxonomy" id="1125964"/>
    <lineage>
        <taxon>Bacteria</taxon>
        <taxon>Pseudomonadati</taxon>
        <taxon>Pseudomonadota</taxon>
        <taxon>Alphaproteobacteria</taxon>
        <taxon>Rhodobacterales</taxon>
        <taxon>Paracoccaceae</taxon>
        <taxon>Limimaricola</taxon>
    </lineage>
</organism>
<keyword evidence="2" id="KW-1185">Reference proteome</keyword>
<accession>A0A2G1MEY9</accession>
<dbReference type="AlphaFoldDB" id="A0A2G1MEY9"/>
<dbReference type="Proteomes" id="UP000221860">
    <property type="component" value="Unassembled WGS sequence"/>
</dbReference>
<name>A0A2G1MEY9_9RHOB</name>
<reference evidence="1 2" key="1">
    <citation type="submission" date="2017-08" db="EMBL/GenBank/DDBJ databases">
        <title>Draft Genome Sequence of Loktanella cinnabarina Strain XM1, Isolated from Coastal Surface Water.</title>
        <authorList>
            <person name="Ma R."/>
            <person name="Wang J."/>
            <person name="Wang Q."/>
            <person name="Ma Z."/>
            <person name="Li J."/>
            <person name="Chen L."/>
        </authorList>
    </citation>
    <scope>NUCLEOTIDE SEQUENCE [LARGE SCALE GENOMIC DNA]</scope>
    <source>
        <strain evidence="1 2">XM1</strain>
    </source>
</reference>
<protein>
    <submittedName>
        <fullName evidence="1">Uncharacterized protein</fullName>
    </submittedName>
</protein>
<evidence type="ECO:0000313" key="1">
    <source>
        <dbReference type="EMBL" id="PHP27323.1"/>
    </source>
</evidence>
<sequence>MIGLAGLAGLWAGEASAQGCSEIRFASGAYSGEVAGAVSDGWPLCFRFGSGAGQTARLQIIGNENTCFTIPGVTDCQDDFSFRTRRQSYEVRVFQLFRAPGAENFRLRLTIR</sequence>
<comment type="caution">
    <text evidence="1">The sequence shown here is derived from an EMBL/GenBank/DDBJ whole genome shotgun (WGS) entry which is preliminary data.</text>
</comment>